<keyword evidence="2" id="KW-1185">Reference proteome</keyword>
<sequence length="604" mass="67637">MTSLRDIVEDLAQGDESELLVMSFDIGTTQSGVAMAYIAPQAQGCRVPVVMEKLNSQPAGKAKVPSTLYYDKDGKCLEEWGANDLNSAMRKAIDKGEISKSEWFKLHIDPTNASQKEAFVDRSSKQLPPGIGAIRIWGDMLEKLYRSASEIARRDWAMNWLPTLREEKKVKYVITVPVAWNRDPVIKMALRAEAIRVGLITQETGSCLCFCSESEAAALHCYDQLKMINLAVGERFLVIDAGGGTVDFTSYEITQKQPLELNEIGAENKVCLYNGSTYVDRTFSDLLKAFLAEQYPKTIPSPKHIERATRCFSENRKPGFSVSLKGRGPFPLELSDNPDDYEDGEIEVSWDLLEAAFKPHVDPIASTAAQIVATDGLKHVFCSGGFGDSPYLRETLERVVREARIIQPEQTASSSGSRAVTLGGCIFGLRPWIQQRINPSRIGCTTQRRLHPWDTIPPEDAHRITSFHGNKRMTGKFSVIVEKNQTVMAKDYHSKRLYREYEYPFPESEKAERFVLKESVGLDIPKWADDQRVKTIGSFPYTIPKDAPHGIETAPDGQQIVRYDYEVRIYCGETELRAAVFSPQGKVYGHSAYLEGAESAMDED</sequence>
<reference evidence="1" key="1">
    <citation type="submission" date="2020-04" db="EMBL/GenBank/DDBJ databases">
        <title>Analysis of mating type loci in Filobasidium floriforme.</title>
        <authorList>
            <person name="Nowrousian M."/>
        </authorList>
    </citation>
    <scope>NUCLEOTIDE SEQUENCE</scope>
    <source>
        <strain evidence="1">CBS 6242</strain>
    </source>
</reference>
<dbReference type="InterPro" id="IPR043129">
    <property type="entry name" value="ATPase_NBD"/>
</dbReference>
<dbReference type="SUPFAM" id="SSF53067">
    <property type="entry name" value="Actin-like ATPase domain"/>
    <property type="match status" value="2"/>
</dbReference>
<protein>
    <recommendedName>
        <fullName evidence="3">Actin-like ATPase domain-containing protein</fullName>
    </recommendedName>
</protein>
<dbReference type="EMBL" id="JABELV010000042">
    <property type="protein sequence ID" value="KAG7561958.1"/>
    <property type="molecule type" value="Genomic_DNA"/>
</dbReference>
<dbReference type="Gene3D" id="3.90.640.10">
    <property type="entry name" value="Actin, Chain A, domain 4"/>
    <property type="match status" value="1"/>
</dbReference>
<dbReference type="Gene3D" id="3.30.420.40">
    <property type="match status" value="2"/>
</dbReference>
<dbReference type="PANTHER" id="PTHR14187:SF5">
    <property type="entry name" value="HEAT SHOCK 70 KDA PROTEIN 12A"/>
    <property type="match status" value="1"/>
</dbReference>
<dbReference type="AlphaFoldDB" id="A0A8K0JNU0"/>
<gene>
    <name evidence="1" type="ORF">FFLO_02598</name>
</gene>
<dbReference type="PANTHER" id="PTHR14187">
    <property type="entry name" value="ALPHA KINASE/ELONGATION FACTOR 2 KINASE"/>
    <property type="match status" value="1"/>
</dbReference>
<proteinExistence type="predicted"/>
<evidence type="ECO:0000313" key="1">
    <source>
        <dbReference type="EMBL" id="KAG7561958.1"/>
    </source>
</evidence>
<evidence type="ECO:0000313" key="2">
    <source>
        <dbReference type="Proteomes" id="UP000812966"/>
    </source>
</evidence>
<name>A0A8K0JNU0_9TREE</name>
<accession>A0A8K0JNU0</accession>
<evidence type="ECO:0008006" key="3">
    <source>
        <dbReference type="Google" id="ProtNLM"/>
    </source>
</evidence>
<dbReference type="Proteomes" id="UP000812966">
    <property type="component" value="Unassembled WGS sequence"/>
</dbReference>
<organism evidence="1 2">
    <name type="scientific">Filobasidium floriforme</name>
    <dbReference type="NCBI Taxonomy" id="5210"/>
    <lineage>
        <taxon>Eukaryota</taxon>
        <taxon>Fungi</taxon>
        <taxon>Dikarya</taxon>
        <taxon>Basidiomycota</taxon>
        <taxon>Agaricomycotina</taxon>
        <taxon>Tremellomycetes</taxon>
        <taxon>Filobasidiales</taxon>
        <taxon>Filobasidiaceae</taxon>
        <taxon>Filobasidium</taxon>
    </lineage>
</organism>
<dbReference type="OrthoDB" id="2963168at2759"/>
<dbReference type="CDD" id="cd10170">
    <property type="entry name" value="ASKHA_NBD_HSP70"/>
    <property type="match status" value="1"/>
</dbReference>
<comment type="caution">
    <text evidence="1">The sequence shown here is derived from an EMBL/GenBank/DDBJ whole genome shotgun (WGS) entry which is preliminary data.</text>
</comment>